<dbReference type="EMBL" id="PSRQ01000038">
    <property type="protein sequence ID" value="PWU23330.1"/>
    <property type="molecule type" value="Genomic_DNA"/>
</dbReference>
<comment type="caution">
    <text evidence="3">The sequence shown here is derived from an EMBL/GenBank/DDBJ whole genome shotgun (WGS) entry which is preliminary data.</text>
</comment>
<evidence type="ECO:0000313" key="3">
    <source>
        <dbReference type="EMBL" id="PWU23330.1"/>
    </source>
</evidence>
<keyword evidence="1" id="KW-0812">Transmembrane</keyword>
<feature type="chain" id="PRO_5016382898" description="MacB-like periplasmic core domain-containing protein" evidence="2">
    <location>
        <begin position="26"/>
        <end position="261"/>
    </location>
</feature>
<keyword evidence="1" id="KW-1133">Transmembrane helix</keyword>
<evidence type="ECO:0008006" key="5">
    <source>
        <dbReference type="Google" id="ProtNLM"/>
    </source>
</evidence>
<evidence type="ECO:0000256" key="2">
    <source>
        <dbReference type="SAM" id="SignalP"/>
    </source>
</evidence>
<feature type="signal peptide" evidence="2">
    <location>
        <begin position="1"/>
        <end position="25"/>
    </location>
</feature>
<feature type="transmembrane region" description="Helical" evidence="1">
    <location>
        <begin position="233"/>
        <end position="259"/>
    </location>
</feature>
<dbReference type="AlphaFoldDB" id="A0A317JNH9"/>
<feature type="transmembrane region" description="Helical" evidence="1">
    <location>
        <begin position="191"/>
        <end position="213"/>
    </location>
</feature>
<dbReference type="Proteomes" id="UP000246104">
    <property type="component" value="Unassembled WGS sequence"/>
</dbReference>
<accession>A0A317JNH9</accession>
<evidence type="ECO:0000313" key="4">
    <source>
        <dbReference type="Proteomes" id="UP000246104"/>
    </source>
</evidence>
<proteinExistence type="predicted"/>
<organism evidence="3 4">
    <name type="scientific">Candidatus Cerribacteria bacterium 'Amazon FNV 2010 28 9'</name>
    <dbReference type="NCBI Taxonomy" id="2081795"/>
    <lineage>
        <taxon>Bacteria</taxon>
        <taxon>Candidatus Cerribacteria</taxon>
    </lineage>
</organism>
<protein>
    <recommendedName>
        <fullName evidence="5">MacB-like periplasmic core domain-containing protein</fullName>
    </recommendedName>
</protein>
<keyword evidence="1" id="KW-0472">Membrane</keyword>
<sequence length="261" mass="27367">MKRWSFLPLITIVVFLCFRVPQACAVDDLSIAHPVSISGAAIEDGSIVGYLNTNYHVTTEAYDKTMYGVVNKEAAVELQYAGDTTDYPVVTTGIVAVRVSGESGAIHKGDIMTSSSSPGVAMRATKSGFVLGVAQDDFVPSDPKTVGTIPVALDIKFAFAADSPGSETISTRLLDLVKLSTIATVEQPTVALRYLVSALLSIGSVVFTVLSFARVAHKGTEALGRNPLASRSILLGMIVNCLISLAILGSGLGAAYVIMHA</sequence>
<gene>
    <name evidence="3" type="ORF">C5B42_03325</name>
</gene>
<reference evidence="3 4" key="1">
    <citation type="submission" date="2018-02" db="EMBL/GenBank/DDBJ databases">
        <title>Genomic Reconstructions from Amazon Rainforest and Pasture Soil Reveal Novel Insights into the Physiology of Candidate Phyla in Tropical Sites.</title>
        <authorList>
            <person name="Kroeger M.E."/>
            <person name="Delmont T."/>
            <person name="Eren A.M."/>
            <person name="Guo J."/>
            <person name="Meyer K.M."/>
            <person name="Khan K."/>
            <person name="Rodrigues J.L.M."/>
            <person name="Bohannan B.J.M."/>
            <person name="Tringe S."/>
            <person name="Borges C.D."/>
            <person name="Tiedje J."/>
            <person name="Tsai S.M."/>
            <person name="Nusslein K."/>
        </authorList>
    </citation>
    <scope>NUCLEOTIDE SEQUENCE [LARGE SCALE GENOMIC DNA]</scope>
    <source>
        <strain evidence="3">Amazon FNV 2010 28 9</strain>
    </source>
</reference>
<evidence type="ECO:0000256" key="1">
    <source>
        <dbReference type="SAM" id="Phobius"/>
    </source>
</evidence>
<keyword evidence="2" id="KW-0732">Signal</keyword>
<name>A0A317JNH9_9BACT</name>